<sequence>MLAKHIGDDTLLVVWCDTTVDSDLLAHPGIASIGPYNQARAQHPTILEMQCRSIFSTGKGKRADWRKQCDVMLPPQAFPQLDVNQG</sequence>
<protein>
    <submittedName>
        <fullName evidence="1">Uncharacterized protein</fullName>
    </submittedName>
</protein>
<comment type="caution">
    <text evidence="1">The sequence shown here is derived from an EMBL/GenBank/DDBJ whole genome shotgun (WGS) entry which is preliminary data.</text>
</comment>
<accession>A0A645GLA0</accession>
<gene>
    <name evidence="1" type="ORF">SDC9_174423</name>
</gene>
<evidence type="ECO:0000313" key="1">
    <source>
        <dbReference type="EMBL" id="MPN26996.1"/>
    </source>
</evidence>
<name>A0A645GLA0_9ZZZZ</name>
<dbReference type="EMBL" id="VSSQ01076725">
    <property type="protein sequence ID" value="MPN26996.1"/>
    <property type="molecule type" value="Genomic_DNA"/>
</dbReference>
<reference evidence="1" key="1">
    <citation type="submission" date="2019-08" db="EMBL/GenBank/DDBJ databases">
        <authorList>
            <person name="Kucharzyk K."/>
            <person name="Murdoch R.W."/>
            <person name="Higgins S."/>
            <person name="Loffler F."/>
        </authorList>
    </citation>
    <scope>NUCLEOTIDE SEQUENCE</scope>
</reference>
<dbReference type="AlphaFoldDB" id="A0A645GLA0"/>
<organism evidence="1">
    <name type="scientific">bioreactor metagenome</name>
    <dbReference type="NCBI Taxonomy" id="1076179"/>
    <lineage>
        <taxon>unclassified sequences</taxon>
        <taxon>metagenomes</taxon>
        <taxon>ecological metagenomes</taxon>
    </lineage>
</organism>
<proteinExistence type="predicted"/>